<feature type="region of interest" description="Disordered" evidence="1">
    <location>
        <begin position="326"/>
        <end position="357"/>
    </location>
</feature>
<dbReference type="KEGG" id="prf:PeribacterA2_0066"/>
<dbReference type="PATRIC" id="fig|1735161.3.peg.66"/>
<evidence type="ECO:0000313" key="2">
    <source>
        <dbReference type="EMBL" id="ALM12770.1"/>
    </source>
</evidence>
<gene>
    <name evidence="2" type="ORF">PeribacterD1_0066</name>
</gene>
<accession>A0A0S1SPD0</accession>
<dbReference type="EMBL" id="CP013065">
    <property type="protein sequence ID" value="ALM12770.1"/>
    <property type="molecule type" value="Genomic_DNA"/>
</dbReference>
<feature type="region of interest" description="Disordered" evidence="1">
    <location>
        <begin position="370"/>
        <end position="451"/>
    </location>
</feature>
<name>A0A0S1SJT5_9BACT</name>
<accession>A0A0S1STV3</accession>
<organism evidence="2 3">
    <name type="scientific">Candidatus Peribacter riflensis</name>
    <dbReference type="NCBI Taxonomy" id="1735162"/>
    <lineage>
        <taxon>Bacteria</taxon>
        <taxon>Candidatus Peregrinibacteriota</taxon>
        <taxon>Candidatus Peribacteria</taxon>
        <taxon>Candidatus Peribacterales</taxon>
        <taxon>Candidatus Peribacteraceae</taxon>
        <taxon>Candidatus Peribacter</taxon>
    </lineage>
</organism>
<reference evidence="3" key="1">
    <citation type="submission" date="2015-10" db="EMBL/GenBank/DDBJ databases">
        <title>Analysis of five complete genome sequences for members of the class Peribacteria in the recently recognized Peregrinibacteria bacterial phylum.</title>
        <authorList>
            <person name="Anantharaman K."/>
            <person name="Brown C.T."/>
            <person name="Burstein D."/>
            <person name="Castelle C.J."/>
            <person name="Probst A.J."/>
            <person name="Thomas B.C."/>
            <person name="Williams K.H."/>
            <person name="Banfield J.F."/>
        </authorList>
    </citation>
    <scope>NUCLEOTIDE SEQUENCE [LARGE SCALE GENOMIC DNA]</scope>
</reference>
<proteinExistence type="predicted"/>
<evidence type="ECO:0000256" key="1">
    <source>
        <dbReference type="SAM" id="MobiDB-lite"/>
    </source>
</evidence>
<accession>A0A0S1SG48</accession>
<evidence type="ECO:0000313" key="3">
    <source>
        <dbReference type="Proteomes" id="UP000069135"/>
    </source>
</evidence>
<feature type="compositionally biased region" description="Low complexity" evidence="1">
    <location>
        <begin position="404"/>
        <end position="417"/>
    </location>
</feature>
<reference evidence="2 3" key="2">
    <citation type="journal article" date="2016" name="PeerJ">
        <title>Analysis of five complete genome sequences for members of the class Peribacteria in the recently recognized Peregrinibacteria bacterial phylum.</title>
        <authorList>
            <person name="Anantharaman K."/>
            <person name="Brown C.T."/>
            <person name="Burstein D."/>
            <person name="Castelle C.J."/>
            <person name="Probst A.J."/>
            <person name="Thomas B.C."/>
            <person name="Williams K.H."/>
            <person name="Banfield J.F."/>
        </authorList>
    </citation>
    <scope>NUCLEOTIDE SEQUENCE [LARGE SCALE GENOMIC DNA]</scope>
    <source>
        <strain evidence="2">RIFOXYD1_FULL_PER-ii_59_16</strain>
    </source>
</reference>
<dbReference type="Proteomes" id="UP000069135">
    <property type="component" value="Chromosome"/>
</dbReference>
<sequence length="451" mass="48926">MQPSNLFAHLRGSLRGQLIASGADFGVVEVRHGLMQQETTVILYTDLKSQRFHFVPEVMDGVEGAVDFRVGRDQIWIRTDRPVRFQVKKLTSRQRDPLLVKVDVFERQGRYELNILVPLAMEVVRLATVVDTASLMRSEEPELPAMSMVGPIFEGLEPVQSSERPSETLAQALAQQLRATLGPDYRVTLGEPKRTRTSGGIASLIERILGRKAQQPIPGVHEDGHGGYTIEAASMADAAQKLRELNATLEPGEMLIPRGPLAAALQEAAGTQSSDGSAQDEAMFARLLRAMSPSHLKALEQEDCDTCVRRGHCPVEPLMRESRRVLGITPKSRRRGVTSDPWSAIGSMFNYPSSPSRRDVQRQEHVCASCPHVSCSSHPANPARRRREAEAQQANPVTAENPVEPQAPQSEPAAASSDAGNESAQDQAEVVGTGVEAQAEAPSSGGNGSAS</sequence>
<accession>A0A0S1SK12</accession>
<protein>
    <submittedName>
        <fullName evidence="2">Uncharacterized protein</fullName>
    </submittedName>
</protein>
<accession>A0A0S1SJT5</accession>
<dbReference type="AlphaFoldDB" id="A0A0S1SJT5"/>